<feature type="compositionally biased region" description="Polar residues" evidence="11">
    <location>
        <begin position="67"/>
        <end position="76"/>
    </location>
</feature>
<dbReference type="AlphaFoldDB" id="A0A4Q9Q344"/>
<dbReference type="GO" id="GO:0003697">
    <property type="term" value="F:single-stranded DNA binding"/>
    <property type="evidence" value="ECO:0007669"/>
    <property type="project" value="TreeGrafter"/>
</dbReference>
<dbReference type="EMBL" id="ML145097">
    <property type="protein sequence ID" value="TBU61662.1"/>
    <property type="molecule type" value="Genomic_DNA"/>
</dbReference>
<keyword evidence="4" id="KW-0540">Nuclease</keyword>
<comment type="cofactor">
    <cofactor evidence="1">
        <name>Mn(2+)</name>
        <dbReference type="ChEBI" id="CHEBI:29035"/>
    </cofactor>
</comment>
<dbReference type="GO" id="GO:0070260">
    <property type="term" value="F:5'-tyrosyl-DNA phosphodiesterase activity"/>
    <property type="evidence" value="ECO:0007669"/>
    <property type="project" value="TreeGrafter"/>
</dbReference>
<evidence type="ECO:0000256" key="5">
    <source>
        <dbReference type="ARBA" id="ARBA00022723"/>
    </source>
</evidence>
<evidence type="ECO:0000256" key="3">
    <source>
        <dbReference type="ARBA" id="ARBA00004322"/>
    </source>
</evidence>
<keyword evidence="14" id="KW-0269">Exonuclease</keyword>
<dbReference type="GO" id="GO:0006302">
    <property type="term" value="P:double-strand break repair"/>
    <property type="evidence" value="ECO:0007669"/>
    <property type="project" value="TreeGrafter"/>
</dbReference>
<dbReference type="GO" id="GO:0004527">
    <property type="term" value="F:exonuclease activity"/>
    <property type="evidence" value="ECO:0007669"/>
    <property type="project" value="UniProtKB-KW"/>
</dbReference>
<evidence type="ECO:0000256" key="9">
    <source>
        <dbReference type="ARBA" id="ARBA00023204"/>
    </source>
</evidence>
<evidence type="ECO:0000256" key="1">
    <source>
        <dbReference type="ARBA" id="ARBA00001936"/>
    </source>
</evidence>
<comment type="cofactor">
    <cofactor evidence="2">
        <name>Mg(2+)</name>
        <dbReference type="ChEBI" id="CHEBI:18420"/>
    </cofactor>
</comment>
<keyword evidence="5" id="KW-0479">Metal-binding</keyword>
<dbReference type="Proteomes" id="UP000292082">
    <property type="component" value="Unassembled WGS sequence"/>
</dbReference>
<keyword evidence="10" id="KW-0539">Nucleus</keyword>
<dbReference type="CDD" id="cd09080">
    <property type="entry name" value="TDP2"/>
    <property type="match status" value="1"/>
</dbReference>
<dbReference type="InterPro" id="IPR005135">
    <property type="entry name" value="Endo/exonuclease/phosphatase"/>
</dbReference>
<dbReference type="InterPro" id="IPR051547">
    <property type="entry name" value="TDP2-like"/>
</dbReference>
<keyword evidence="6" id="KW-0227">DNA damage</keyword>
<keyword evidence="7" id="KW-0378">Hydrolase</keyword>
<dbReference type="InterPro" id="IPR036691">
    <property type="entry name" value="Endo/exonu/phosph_ase_sf"/>
</dbReference>
<feature type="domain" description="Endonuclease/exonuclease/phosphatase" evidence="12">
    <location>
        <begin position="142"/>
        <end position="386"/>
    </location>
</feature>
<gene>
    <name evidence="14" type="ORF">BD310DRAFT_176005</name>
    <name evidence="13" type="ORF">BD311DRAFT_747731</name>
</gene>
<organism evidence="14 15">
    <name type="scientific">Dichomitus squalens</name>
    <dbReference type="NCBI Taxonomy" id="114155"/>
    <lineage>
        <taxon>Eukaryota</taxon>
        <taxon>Fungi</taxon>
        <taxon>Dikarya</taxon>
        <taxon>Basidiomycota</taxon>
        <taxon>Agaricomycotina</taxon>
        <taxon>Agaricomycetes</taxon>
        <taxon>Polyporales</taxon>
        <taxon>Polyporaceae</taxon>
        <taxon>Dichomitus</taxon>
    </lineage>
</organism>
<dbReference type="Gene3D" id="3.60.10.10">
    <property type="entry name" value="Endonuclease/exonuclease/phosphatase"/>
    <property type="match status" value="1"/>
</dbReference>
<evidence type="ECO:0000313" key="13">
    <source>
        <dbReference type="EMBL" id="TBU33667.1"/>
    </source>
</evidence>
<keyword evidence="8" id="KW-0460">Magnesium</keyword>
<protein>
    <submittedName>
        <fullName evidence="14">Endonuclease/exonuclease/phosphatase</fullName>
    </submittedName>
</protein>
<dbReference type="PANTHER" id="PTHR15822">
    <property type="entry name" value="TRAF AND TNF RECEPTOR-ASSOCIATED PROTEIN"/>
    <property type="match status" value="1"/>
</dbReference>
<dbReference type="PANTHER" id="PTHR15822:SF4">
    <property type="entry name" value="TYROSYL-DNA PHOSPHODIESTERASE 2"/>
    <property type="match status" value="1"/>
</dbReference>
<evidence type="ECO:0000313" key="14">
    <source>
        <dbReference type="EMBL" id="TBU61662.1"/>
    </source>
</evidence>
<dbReference type="Proteomes" id="UP000292957">
    <property type="component" value="Unassembled WGS sequence"/>
</dbReference>
<name>A0A4Q9Q344_9APHY</name>
<keyword evidence="9" id="KW-0234">DNA repair</keyword>
<sequence length="402" mass="44099">MRRTQMHLSICSLSTLRGDLVHTPDTFAPAPSIIVAGSRADQGPGQREKTTPYKSNNANLSLAGSSTRLSDASSHARSPGAFPSRSYSFCSDPGENTDPTKTSGVQHGILRNLPIHAWSHEASRWTTWYHTPSKATSHIDIVTWNVDFKGQVAAAGRMSCILDHLRDVVLANEPQSAVILLQELNQFSFASVLEHSWVRKHFAITPPDTKSWPWPPRYGIATLVSRQLHVNNAQMLQFHKTLMGRTAVFVDVSLQPDDDPNVSQHVVRIANTHLESLSDEGRFRPVQLRATADILRAPGVHAGVVGGDMNMVGPADQDIHVAAGLGDAGTDGPDSLTWGFQPRSGRWAPKRMDRVFYTPSPGFVVEPVKVIGKGLTTADGRWASDHYGLSTRISLRQTETWQ</sequence>
<feature type="region of interest" description="Disordered" evidence="11">
    <location>
        <begin position="37"/>
        <end position="103"/>
    </location>
</feature>
<proteinExistence type="predicted"/>
<dbReference type="GO" id="GO:0046872">
    <property type="term" value="F:metal ion binding"/>
    <property type="evidence" value="ECO:0007669"/>
    <property type="project" value="UniProtKB-KW"/>
</dbReference>
<dbReference type="OrthoDB" id="9975959at2759"/>
<evidence type="ECO:0000256" key="2">
    <source>
        <dbReference type="ARBA" id="ARBA00001946"/>
    </source>
</evidence>
<evidence type="ECO:0000256" key="11">
    <source>
        <dbReference type="SAM" id="MobiDB-lite"/>
    </source>
</evidence>
<evidence type="ECO:0000256" key="4">
    <source>
        <dbReference type="ARBA" id="ARBA00022722"/>
    </source>
</evidence>
<evidence type="ECO:0000256" key="10">
    <source>
        <dbReference type="ARBA" id="ARBA00023242"/>
    </source>
</evidence>
<keyword evidence="15" id="KW-1185">Reference proteome</keyword>
<comment type="subcellular location">
    <subcellularLocation>
        <location evidence="3">Nucleus</location>
        <location evidence="3">PML body</location>
    </subcellularLocation>
</comment>
<dbReference type="GO" id="GO:0005737">
    <property type="term" value="C:cytoplasm"/>
    <property type="evidence" value="ECO:0007669"/>
    <property type="project" value="TreeGrafter"/>
</dbReference>
<evidence type="ECO:0000256" key="7">
    <source>
        <dbReference type="ARBA" id="ARBA00022801"/>
    </source>
</evidence>
<evidence type="ECO:0000313" key="15">
    <source>
        <dbReference type="Proteomes" id="UP000292082"/>
    </source>
</evidence>
<dbReference type="Pfam" id="PF03372">
    <property type="entry name" value="Exo_endo_phos"/>
    <property type="match status" value="1"/>
</dbReference>
<evidence type="ECO:0000256" key="8">
    <source>
        <dbReference type="ARBA" id="ARBA00022842"/>
    </source>
</evidence>
<feature type="compositionally biased region" description="Low complexity" evidence="11">
    <location>
        <begin position="55"/>
        <end position="66"/>
    </location>
</feature>
<dbReference type="EMBL" id="ML143390">
    <property type="protein sequence ID" value="TBU33667.1"/>
    <property type="molecule type" value="Genomic_DNA"/>
</dbReference>
<evidence type="ECO:0000259" key="12">
    <source>
        <dbReference type="Pfam" id="PF03372"/>
    </source>
</evidence>
<dbReference type="GO" id="GO:0004519">
    <property type="term" value="F:endonuclease activity"/>
    <property type="evidence" value="ECO:0007669"/>
    <property type="project" value="UniProtKB-KW"/>
</dbReference>
<dbReference type="SUPFAM" id="SSF56219">
    <property type="entry name" value="DNase I-like"/>
    <property type="match status" value="1"/>
</dbReference>
<evidence type="ECO:0000256" key="6">
    <source>
        <dbReference type="ARBA" id="ARBA00022763"/>
    </source>
</evidence>
<keyword evidence="14" id="KW-0255">Endonuclease</keyword>
<accession>A0A4Q9Q344</accession>
<reference evidence="14 15" key="1">
    <citation type="submission" date="2019-01" db="EMBL/GenBank/DDBJ databases">
        <title>Draft genome sequences of three monokaryotic isolates of the white-rot basidiomycete fungus Dichomitus squalens.</title>
        <authorList>
            <consortium name="DOE Joint Genome Institute"/>
            <person name="Lopez S.C."/>
            <person name="Andreopoulos B."/>
            <person name="Pangilinan J."/>
            <person name="Lipzen A."/>
            <person name="Riley R."/>
            <person name="Ahrendt S."/>
            <person name="Ng V."/>
            <person name="Barry K."/>
            <person name="Daum C."/>
            <person name="Grigoriev I.V."/>
            <person name="Hilden K.S."/>
            <person name="Makela M.R."/>
            <person name="de Vries R.P."/>
        </authorList>
    </citation>
    <scope>NUCLEOTIDE SEQUENCE [LARGE SCALE GENOMIC DNA]</scope>
    <source>
        <strain evidence="14 15">CBS 464.89</strain>
        <strain evidence="13">OM18370.1</strain>
    </source>
</reference>